<dbReference type="Gene3D" id="3.30.30.30">
    <property type="match status" value="1"/>
</dbReference>
<dbReference type="EMBL" id="MU005972">
    <property type="protein sequence ID" value="KAF2861465.1"/>
    <property type="molecule type" value="Genomic_DNA"/>
</dbReference>
<evidence type="ECO:0000256" key="1">
    <source>
        <dbReference type="ARBA" id="ARBA00007381"/>
    </source>
</evidence>
<dbReference type="InterPro" id="IPR018181">
    <property type="entry name" value="Heat_shock_70_CS"/>
</dbReference>
<dbReference type="Proteomes" id="UP000799421">
    <property type="component" value="Unassembled WGS sequence"/>
</dbReference>
<name>A0A6A7C3D1_9PEZI</name>
<dbReference type="GO" id="GO:0005829">
    <property type="term" value="C:cytosol"/>
    <property type="evidence" value="ECO:0007669"/>
    <property type="project" value="TreeGrafter"/>
</dbReference>
<keyword evidence="6" id="KW-1185">Reference proteome</keyword>
<dbReference type="InterPro" id="IPR043129">
    <property type="entry name" value="ATPase_NBD"/>
</dbReference>
<evidence type="ECO:0000256" key="4">
    <source>
        <dbReference type="SAM" id="MobiDB-lite"/>
    </source>
</evidence>
<organism evidence="5 6">
    <name type="scientific">Piedraia hortae CBS 480.64</name>
    <dbReference type="NCBI Taxonomy" id="1314780"/>
    <lineage>
        <taxon>Eukaryota</taxon>
        <taxon>Fungi</taxon>
        <taxon>Dikarya</taxon>
        <taxon>Ascomycota</taxon>
        <taxon>Pezizomycotina</taxon>
        <taxon>Dothideomycetes</taxon>
        <taxon>Dothideomycetidae</taxon>
        <taxon>Capnodiales</taxon>
        <taxon>Piedraiaceae</taxon>
        <taxon>Piedraia</taxon>
    </lineage>
</organism>
<gene>
    <name evidence="5" type="ORF">K470DRAFT_281488</name>
</gene>
<dbReference type="Pfam" id="PF00012">
    <property type="entry name" value="HSP70"/>
    <property type="match status" value="1"/>
</dbReference>
<evidence type="ECO:0000256" key="2">
    <source>
        <dbReference type="ARBA" id="ARBA00022741"/>
    </source>
</evidence>
<dbReference type="InterPro" id="IPR029047">
    <property type="entry name" value="HSP70_peptide-bd_sf"/>
</dbReference>
<keyword evidence="3" id="KW-0067">ATP-binding</keyword>
<reference evidence="5" key="1">
    <citation type="journal article" date="2020" name="Stud. Mycol.">
        <title>101 Dothideomycetes genomes: a test case for predicting lifestyles and emergence of pathogens.</title>
        <authorList>
            <person name="Haridas S."/>
            <person name="Albert R."/>
            <person name="Binder M."/>
            <person name="Bloem J."/>
            <person name="Labutti K."/>
            <person name="Salamov A."/>
            <person name="Andreopoulos B."/>
            <person name="Baker S."/>
            <person name="Barry K."/>
            <person name="Bills G."/>
            <person name="Bluhm B."/>
            <person name="Cannon C."/>
            <person name="Castanera R."/>
            <person name="Culley D."/>
            <person name="Daum C."/>
            <person name="Ezra D."/>
            <person name="Gonzalez J."/>
            <person name="Henrissat B."/>
            <person name="Kuo A."/>
            <person name="Liang C."/>
            <person name="Lipzen A."/>
            <person name="Lutzoni F."/>
            <person name="Magnuson J."/>
            <person name="Mondo S."/>
            <person name="Nolan M."/>
            <person name="Ohm R."/>
            <person name="Pangilinan J."/>
            <person name="Park H.-J."/>
            <person name="Ramirez L."/>
            <person name="Alfaro M."/>
            <person name="Sun H."/>
            <person name="Tritt A."/>
            <person name="Yoshinaga Y."/>
            <person name="Zwiers L.-H."/>
            <person name="Turgeon B."/>
            <person name="Goodwin S."/>
            <person name="Spatafora J."/>
            <person name="Crous P."/>
            <person name="Grigoriev I."/>
        </authorList>
    </citation>
    <scope>NUCLEOTIDE SEQUENCE</scope>
    <source>
        <strain evidence="5">CBS 480.64</strain>
    </source>
</reference>
<protein>
    <submittedName>
        <fullName evidence="5">Heat shock 70 kd protein cognate 1</fullName>
    </submittedName>
</protein>
<feature type="compositionally biased region" description="Acidic residues" evidence="4">
    <location>
        <begin position="489"/>
        <end position="500"/>
    </location>
</feature>
<keyword evidence="2" id="KW-0547">Nucleotide-binding</keyword>
<dbReference type="Gene3D" id="3.30.420.40">
    <property type="match status" value="2"/>
</dbReference>
<keyword evidence="5" id="KW-0346">Stress response</keyword>
<dbReference type="FunFam" id="3.90.640.10:FF:000010">
    <property type="entry name" value="heat shock 70 kDa protein 14"/>
    <property type="match status" value="1"/>
</dbReference>
<dbReference type="GO" id="GO:0005634">
    <property type="term" value="C:nucleus"/>
    <property type="evidence" value="ECO:0007669"/>
    <property type="project" value="TreeGrafter"/>
</dbReference>
<dbReference type="SUPFAM" id="SSF53067">
    <property type="entry name" value="Actin-like ATPase domain"/>
    <property type="match status" value="2"/>
</dbReference>
<evidence type="ECO:0000313" key="6">
    <source>
        <dbReference type="Proteomes" id="UP000799421"/>
    </source>
</evidence>
<dbReference type="PANTHER" id="PTHR45639">
    <property type="entry name" value="HSC70CB, ISOFORM G-RELATED"/>
    <property type="match status" value="1"/>
</dbReference>
<proteinExistence type="inferred from homology"/>
<dbReference type="PROSITE" id="PS01036">
    <property type="entry name" value="HSP70_3"/>
    <property type="match status" value="1"/>
</dbReference>
<dbReference type="InterPro" id="IPR013126">
    <property type="entry name" value="Hsp_70_fam"/>
</dbReference>
<dbReference type="SUPFAM" id="SSF100920">
    <property type="entry name" value="Heat shock protein 70kD (HSP70), peptide-binding domain"/>
    <property type="match status" value="1"/>
</dbReference>
<evidence type="ECO:0000256" key="3">
    <source>
        <dbReference type="ARBA" id="ARBA00022840"/>
    </source>
</evidence>
<dbReference type="GO" id="GO:0140662">
    <property type="term" value="F:ATP-dependent protein folding chaperone"/>
    <property type="evidence" value="ECO:0007669"/>
    <property type="project" value="InterPro"/>
</dbReference>
<evidence type="ECO:0000313" key="5">
    <source>
        <dbReference type="EMBL" id="KAF2861465.1"/>
    </source>
</evidence>
<dbReference type="PANTHER" id="PTHR45639:SF32">
    <property type="entry name" value="HEAT SHOCK PROTEIN PDR13"/>
    <property type="match status" value="1"/>
</dbReference>
<dbReference type="Gene3D" id="3.90.640.10">
    <property type="entry name" value="Actin, Chain A, domain 4"/>
    <property type="match status" value="1"/>
</dbReference>
<dbReference type="OrthoDB" id="29851at2759"/>
<dbReference type="GO" id="GO:0005524">
    <property type="term" value="F:ATP binding"/>
    <property type="evidence" value="ECO:0007669"/>
    <property type="project" value="UniProtKB-KW"/>
</dbReference>
<feature type="region of interest" description="Disordered" evidence="4">
    <location>
        <begin position="480"/>
        <end position="503"/>
    </location>
</feature>
<dbReference type="AlphaFoldDB" id="A0A6A7C3D1"/>
<sequence length="564" mass="60533">MADDSSVNDDVQELRTVIGIAFGNSYSSIAYISDDKAEVIANEEGDRQIPSILSYVEGDEVHGTQAKAQVVRNPRNTIAFFREFIGKRFEDVDVSPCHASAHPMALEETVAFKVEEMPGTESTLTVSEVVTRHLRRLRQSAEDFLGKKVDAAVFTVPANFSDDQIKALSVSAEAAGIEPFQFISEPVAALLAHETKQQMQKPGSPVNDQIALVADLGGTRSDISVVASRAGIYTTLATVHDYEFCGQKLDQVLVDYAAKEFLKKNKEATDPRKTAKSLAKLTREAESVKKALSLGSTATFSIEGLVDGLDFTLSVNRSRFELLANKEFMSLQRMIESAVEKAGMDVLDIDEILLAGGTSHIPRIAANLKTHFPDSAVIAPSTSPSAVNPSELIARGGAIQANLVCAYDIADVQENTQPVITVASHTSKAIGIVDADGSFTTILPEHSSVPARRTCSVPVPKGGDVLVRIAEGKREIIVTKAEATPKNDSEDDDSDEESEPAEIRSKAWTAGKVLTEACLRDVPQGGKVRMQLDLDAKGAMTLSCMIEGKKGGVRGSTKVEVNGA</sequence>
<accession>A0A6A7C3D1</accession>
<dbReference type="PRINTS" id="PR00301">
    <property type="entry name" value="HEATSHOCK70"/>
</dbReference>
<comment type="similarity">
    <text evidence="1">Belongs to the heat shock protein 70 family.</text>
</comment>